<feature type="transmembrane region" description="Helical" evidence="1">
    <location>
        <begin position="79"/>
        <end position="102"/>
    </location>
</feature>
<reference evidence="2 3" key="1">
    <citation type="journal article" date="2011" name="Stand. Genomic Sci.">
        <title>Complete genome sequence of Mycobacterium sp. strain (Spyr1) and reclassification to Mycobacterium gilvum Spyr1.</title>
        <authorList>
            <person name="Kallimanis A."/>
            <person name="Karabika E."/>
            <person name="Mavromatis K."/>
            <person name="Lapidus A."/>
            <person name="Labutti K.M."/>
            <person name="Liolios K."/>
            <person name="Ivanova N."/>
            <person name="Goodwin L."/>
            <person name="Woyke T."/>
            <person name="Velentzas A.D."/>
            <person name="Perisynakis A."/>
            <person name="Ouzounis C.C."/>
            <person name="Kyrpides N.C."/>
            <person name="Koukkou A.I."/>
            <person name="Drainas C."/>
        </authorList>
    </citation>
    <scope>NUCLEOTIDE SEQUENCE [LARGE SCALE GENOMIC DNA]</scope>
    <source>
        <strain evidence="3">DSM 45189 / LMG 24558 / Spyr1</strain>
    </source>
</reference>
<evidence type="ECO:0000256" key="1">
    <source>
        <dbReference type="SAM" id="Phobius"/>
    </source>
</evidence>
<dbReference type="InterPro" id="IPR058714">
    <property type="entry name" value="LpqS"/>
</dbReference>
<dbReference type="RefSeq" id="WP_013473228.1">
    <property type="nucleotide sequence ID" value="NC_014814.1"/>
</dbReference>
<dbReference type="AlphaFoldDB" id="E6TPM2"/>
<dbReference type="KEGG" id="msp:Mspyr1_52460"/>
<feature type="transmembrane region" description="Helical" evidence="1">
    <location>
        <begin position="12"/>
        <end position="30"/>
    </location>
</feature>
<dbReference type="EMBL" id="CP002385">
    <property type="protein sequence ID" value="ADU01772.1"/>
    <property type="molecule type" value="Genomic_DNA"/>
</dbReference>
<evidence type="ECO:0000313" key="3">
    <source>
        <dbReference type="Proteomes" id="UP000008916"/>
    </source>
</evidence>
<evidence type="ECO:0000313" key="2">
    <source>
        <dbReference type="EMBL" id="ADU01772.1"/>
    </source>
</evidence>
<name>E6TPM2_MYCSR</name>
<proteinExistence type="predicted"/>
<keyword evidence="1" id="KW-1133">Transmembrane helix</keyword>
<keyword evidence="1" id="KW-0472">Membrane</keyword>
<dbReference type="Proteomes" id="UP000008916">
    <property type="component" value="Chromosome"/>
</dbReference>
<keyword evidence="1" id="KW-0812">Transmembrane</keyword>
<keyword evidence="3" id="KW-1185">Reference proteome</keyword>
<gene>
    <name evidence="2" type="ordered locus">Mspyr1_52460</name>
</gene>
<dbReference type="HOGENOM" id="CLU_127068_0_0_11"/>
<accession>E6TPM2</accession>
<evidence type="ECO:0008006" key="4">
    <source>
        <dbReference type="Google" id="ProtNLM"/>
    </source>
</evidence>
<sequence length="136" mass="14312">MRYNDAPTARRHAVVALLVALVVLVAGTGWKLTEHSPAAHHGPHALSSGVFVDFAAIVEHPHAQDGSAPMAPDAFAEAALPRTVTLLVAFGLVAIIGAAFSWRSTGASVVIRGPPRWGGYVIAGQHLLLRLCIARR</sequence>
<organism evidence="2 3">
    <name type="scientific">Mycolicibacterium gilvum (strain DSM 45189 / LMG 24558 / Spyr1)</name>
    <name type="common">Mycobacterium gilvum</name>
    <dbReference type="NCBI Taxonomy" id="278137"/>
    <lineage>
        <taxon>Bacteria</taxon>
        <taxon>Bacillati</taxon>
        <taxon>Actinomycetota</taxon>
        <taxon>Actinomycetes</taxon>
        <taxon>Mycobacteriales</taxon>
        <taxon>Mycobacteriaceae</taxon>
        <taxon>Mycolicibacterium</taxon>
    </lineage>
</organism>
<protein>
    <recommendedName>
        <fullName evidence="4">Lipoprotein LpqS</fullName>
    </recommendedName>
</protein>
<dbReference type="Pfam" id="PF26327">
    <property type="entry name" value="LpqS"/>
    <property type="match status" value="1"/>
</dbReference>